<proteinExistence type="predicted"/>
<reference evidence="4" key="1">
    <citation type="submission" date="2025-08" db="UniProtKB">
        <authorList>
            <consortium name="RefSeq"/>
        </authorList>
    </citation>
    <scope>IDENTIFICATION</scope>
    <source>
        <strain evidence="4">15112-1751.03</strain>
        <tissue evidence="4">Whole Adult</tissue>
    </source>
</reference>
<organism evidence="3 4">
    <name type="scientific">Drosophila albomicans</name>
    <name type="common">Fruit fly</name>
    <dbReference type="NCBI Taxonomy" id="7291"/>
    <lineage>
        <taxon>Eukaryota</taxon>
        <taxon>Metazoa</taxon>
        <taxon>Ecdysozoa</taxon>
        <taxon>Arthropoda</taxon>
        <taxon>Hexapoda</taxon>
        <taxon>Insecta</taxon>
        <taxon>Pterygota</taxon>
        <taxon>Neoptera</taxon>
        <taxon>Endopterygota</taxon>
        <taxon>Diptera</taxon>
        <taxon>Brachycera</taxon>
        <taxon>Muscomorpha</taxon>
        <taxon>Ephydroidea</taxon>
        <taxon>Drosophilidae</taxon>
        <taxon>Drosophila</taxon>
    </lineage>
</organism>
<dbReference type="RefSeq" id="XP_034112957.1">
    <property type="nucleotide sequence ID" value="XM_034257066.2"/>
</dbReference>
<protein>
    <submittedName>
        <fullName evidence="4">Uncharacterized protein LOC117573701 isoform X1</fullName>
    </submittedName>
</protein>
<keyword evidence="3" id="KW-1185">Reference proteome</keyword>
<feature type="signal peptide" evidence="2">
    <location>
        <begin position="1"/>
        <end position="31"/>
    </location>
</feature>
<dbReference type="OrthoDB" id="6735462at2759"/>
<dbReference type="AlphaFoldDB" id="A0A6P8Z984"/>
<name>A0A6P8Z984_DROAB</name>
<dbReference type="Proteomes" id="UP000515160">
    <property type="component" value="Chromosome 2R"/>
</dbReference>
<evidence type="ECO:0000256" key="2">
    <source>
        <dbReference type="SAM" id="SignalP"/>
    </source>
</evidence>
<feature type="region of interest" description="Disordered" evidence="1">
    <location>
        <begin position="445"/>
        <end position="464"/>
    </location>
</feature>
<gene>
    <name evidence="4" type="primary">LOC117573701</name>
</gene>
<feature type="chain" id="PRO_5027670045" evidence="2">
    <location>
        <begin position="32"/>
        <end position="836"/>
    </location>
</feature>
<accession>A0A6P8Z984</accession>
<evidence type="ECO:0000313" key="4">
    <source>
        <dbReference type="RefSeq" id="XP_034112957.1"/>
    </source>
</evidence>
<evidence type="ECO:0000256" key="1">
    <source>
        <dbReference type="SAM" id="MobiDB-lite"/>
    </source>
</evidence>
<evidence type="ECO:0000313" key="3">
    <source>
        <dbReference type="Proteomes" id="UP000515160"/>
    </source>
</evidence>
<feature type="compositionally biased region" description="Polar residues" evidence="1">
    <location>
        <begin position="450"/>
        <end position="462"/>
    </location>
</feature>
<keyword evidence="2" id="KW-0732">Signal</keyword>
<sequence>MFGWRFVQRKIQLTIICLLLLLCFSFMPSDANKMQKQSQTLPHNEASNIKNRIDVHRLYNAYRDRVKEVGDEAKHAGGLIAEHTAVAEEDNGDSIVPKSLKTDVGSGVKSSLIEKDLTAKRPQLITSPVASLKQVEQSQIEELKCVPKQKSKDLEVKPVDKEHSEPEVKGMVILKMDLPSKDKSELSKTNKEEQNAAERRIAELNRVYKEFVSAWKKPNSDPKRTNFFSNKPIRLSALNELMNVVENLKQPHTMDDFVKAIDDEMNREREGLISNDKLNSKVDNIKRMSRNILAREISKDVKTGGLYEQYKTKLNEILKAPAKSLPKELSLCHSDAKKSPTLAVDSATNTQSQCHCDASRFALATDPAKLTQCQCEEMKNSASLTGTVDGKSDKGNDYFQALEACMQLNKQKKIANGGPKPYYINNSKQRQMVWNDIPLVSKQKVAQKEPINNSENRQTNVKTKSKCEKTNAATLNKNQKQLLHLLKVLQAKHQAVHKRGLEATGIGFPQVLVNQPAQQPPQQLGNRMIDNMAKQLNVLPLEMAQRIASSSGSSSQLYPLPSNSASQTIGYQTPNKITSEVQQQQQPPANVAPMLEKILTRLQTMQDTNFNRGVEMWAADRLPCCFAEPADGAPCELTGSWESLLLGVRINIVDEHRVINQAPKPICAQPRVRRQCVKLTPSQIRERFKEGELKALNITIEETLPPRPHELIENISDWIFTGHAVSTLGGPISFSCRKLGSKLMGTFIGFCRNCGCIDTIFGSWTFCQSSKDCQDVTMSIFERRDVLRRYGLPEMRKERIKDHLYIRSKFGKLEKEHQAHTAHPHAAVSHESFKII</sequence>
<dbReference type="GeneID" id="117573701"/>